<reference evidence="1 2" key="1">
    <citation type="submission" date="2017-05" db="EMBL/GenBank/DDBJ databases">
        <authorList>
            <person name="Varghese N."/>
            <person name="Submissions S."/>
        </authorList>
    </citation>
    <scope>NUCLEOTIDE SEQUENCE [LARGE SCALE GENOMIC DNA]</scope>
    <source>
        <strain evidence="1 2">DSM 26001</strain>
    </source>
</reference>
<dbReference type="InterPro" id="IPR022191">
    <property type="entry name" value="DUF3717"/>
</dbReference>
<name>A0ABY1QQ01_9BURK</name>
<keyword evidence="2" id="KW-1185">Reference proteome</keyword>
<sequence length="76" mass="8686">MDTDTDDITLSDLERAINYWRGLRPSRGEERALSPEVNQLAEVYALMIYERLHSVPRTRVDGGALGLIDAWRGQRV</sequence>
<gene>
    <name evidence="1" type="ORF">SAMN06295970_12741</name>
</gene>
<organism evidence="1 2">
    <name type="scientific">Noviherbaspirillum suwonense</name>
    <dbReference type="NCBI Taxonomy" id="1224511"/>
    <lineage>
        <taxon>Bacteria</taxon>
        <taxon>Pseudomonadati</taxon>
        <taxon>Pseudomonadota</taxon>
        <taxon>Betaproteobacteria</taxon>
        <taxon>Burkholderiales</taxon>
        <taxon>Oxalobacteraceae</taxon>
        <taxon>Noviherbaspirillum</taxon>
    </lineage>
</organism>
<evidence type="ECO:0000313" key="2">
    <source>
        <dbReference type="Proteomes" id="UP001158049"/>
    </source>
</evidence>
<comment type="caution">
    <text evidence="1">The sequence shown here is derived from an EMBL/GenBank/DDBJ whole genome shotgun (WGS) entry which is preliminary data.</text>
</comment>
<dbReference type="RefSeq" id="WP_283444984.1">
    <property type="nucleotide sequence ID" value="NZ_FXUL01000027.1"/>
</dbReference>
<dbReference type="Pfam" id="PF12512">
    <property type="entry name" value="DUF3717"/>
    <property type="match status" value="1"/>
</dbReference>
<proteinExistence type="predicted"/>
<accession>A0ABY1QQ01</accession>
<evidence type="ECO:0008006" key="3">
    <source>
        <dbReference type="Google" id="ProtNLM"/>
    </source>
</evidence>
<dbReference type="EMBL" id="FXUL01000027">
    <property type="protein sequence ID" value="SMP77806.1"/>
    <property type="molecule type" value="Genomic_DNA"/>
</dbReference>
<evidence type="ECO:0000313" key="1">
    <source>
        <dbReference type="EMBL" id="SMP77806.1"/>
    </source>
</evidence>
<protein>
    <recommendedName>
        <fullName evidence="3">DUF3717 domain-containing protein</fullName>
    </recommendedName>
</protein>
<dbReference type="Proteomes" id="UP001158049">
    <property type="component" value="Unassembled WGS sequence"/>
</dbReference>